<dbReference type="STRING" id="56857.A0A200Q7W4"/>
<evidence type="ECO:0000256" key="1">
    <source>
        <dbReference type="SAM" id="Coils"/>
    </source>
</evidence>
<dbReference type="PANTHER" id="PTHR33427:SF2">
    <property type="entry name" value="TRICHOHYALIN"/>
    <property type="match status" value="1"/>
</dbReference>
<evidence type="ECO:0000313" key="4">
    <source>
        <dbReference type="Proteomes" id="UP000195402"/>
    </source>
</evidence>
<protein>
    <recommendedName>
        <fullName evidence="5">Trichohyalin</fullName>
    </recommendedName>
</protein>
<accession>A0A200Q7W4</accession>
<dbReference type="OMA" id="QWQACKK"/>
<dbReference type="InParanoid" id="A0A200Q7W4"/>
<dbReference type="AlphaFoldDB" id="A0A200Q7W4"/>
<evidence type="ECO:0000313" key="3">
    <source>
        <dbReference type="EMBL" id="OVA06542.1"/>
    </source>
</evidence>
<organism evidence="3 4">
    <name type="scientific">Macleaya cordata</name>
    <name type="common">Five-seeded plume-poppy</name>
    <name type="synonym">Bocconia cordata</name>
    <dbReference type="NCBI Taxonomy" id="56857"/>
    <lineage>
        <taxon>Eukaryota</taxon>
        <taxon>Viridiplantae</taxon>
        <taxon>Streptophyta</taxon>
        <taxon>Embryophyta</taxon>
        <taxon>Tracheophyta</taxon>
        <taxon>Spermatophyta</taxon>
        <taxon>Magnoliopsida</taxon>
        <taxon>Ranunculales</taxon>
        <taxon>Papaveraceae</taxon>
        <taxon>Papaveroideae</taxon>
        <taxon>Macleaya</taxon>
    </lineage>
</organism>
<dbReference type="Proteomes" id="UP000195402">
    <property type="component" value="Unassembled WGS sequence"/>
</dbReference>
<sequence>MATRLTFTEEEMMIDECLGYPKAYSKLCRDPNLNLYRHGPPFTFTPYILQPQEASRAKELDQLFPITDPEAKPLTKPKVYANLLWKQLNHLGNAGFDPAKFRVDTYGNVLYYHADSASPLAWEIAHWFPCSRGGRTVPSNLRLLQWQVCKKKHNKLEFLVPWWDLQLGISVNQFLSVFASSNSDFRNRAFSLLFSDGENEELSSSQTVESHAFPQHFFETKEKVGLAPAAIVLCRKESSDSSSVLRNVDLNRLLRPNSPATAARKFSGDENESFGKSIQMFRPSSLKENDNTNPYLTIAAARDSLRRKDEIQAEIRKLDDELEELKQKNEEERVALQDLESVLIKRRRRAEKCRRLAEAQSSYKSLLEKMIRDAMHQSVIYKEQARLNQAATSALMARLEAQKAICDSSEKDLHKKFKKRDEIETQIRPHWEQARKRSRIDDILSEERDDKNVLYLPEIRPRKPLQKELRLFLEEEQKASEASLSLIEERERDENRELLNKIATEGRDQHNKSLIVVENEILPIEDKLQKLEIEEEKKKTKSTGSSVHQSPEREEDEEWRKQRGKGNVEKWLQMLLDDTCEGFSMDSPHQNTNEDERTSEMIEKLNLKNPQKEIRVLKLPASEEKKGSKRVCEKIEPQKDQARDDVSGVYSVGKGIGRRKSFEGKERRERTEKDKGLVRCESARAFRPIPYSPSVILGMKKGVDCMGKKPVVIGSDEDLDENHEVGNNFIKSSIKTFKKAVKK</sequence>
<gene>
    <name evidence="3" type="ORF">BVC80_1739g26</name>
</gene>
<comment type="caution">
    <text evidence="3">The sequence shown here is derived from an EMBL/GenBank/DDBJ whole genome shotgun (WGS) entry which is preliminary data.</text>
</comment>
<evidence type="ECO:0008006" key="5">
    <source>
        <dbReference type="Google" id="ProtNLM"/>
    </source>
</evidence>
<dbReference type="OrthoDB" id="608866at2759"/>
<proteinExistence type="predicted"/>
<dbReference type="FunCoup" id="A0A200Q7W4">
    <property type="interactions" value="464"/>
</dbReference>
<evidence type="ECO:0000256" key="2">
    <source>
        <dbReference type="SAM" id="MobiDB-lite"/>
    </source>
</evidence>
<keyword evidence="1" id="KW-0175">Coiled coil</keyword>
<feature type="region of interest" description="Disordered" evidence="2">
    <location>
        <begin position="535"/>
        <end position="566"/>
    </location>
</feature>
<keyword evidence="4" id="KW-1185">Reference proteome</keyword>
<name>A0A200Q7W4_MACCD</name>
<feature type="coiled-coil region" evidence="1">
    <location>
        <begin position="301"/>
        <end position="342"/>
    </location>
</feature>
<dbReference type="EMBL" id="MVGT01002786">
    <property type="protein sequence ID" value="OVA06542.1"/>
    <property type="molecule type" value="Genomic_DNA"/>
</dbReference>
<dbReference type="PANTHER" id="PTHR33427">
    <property type="entry name" value="HNH ENDONUCLEASE"/>
    <property type="match status" value="1"/>
</dbReference>
<reference evidence="3 4" key="1">
    <citation type="journal article" date="2017" name="Mol. Plant">
        <title>The Genome of Medicinal Plant Macleaya cordata Provides New Insights into Benzylisoquinoline Alkaloids Metabolism.</title>
        <authorList>
            <person name="Liu X."/>
            <person name="Liu Y."/>
            <person name="Huang P."/>
            <person name="Ma Y."/>
            <person name="Qing Z."/>
            <person name="Tang Q."/>
            <person name="Cao H."/>
            <person name="Cheng P."/>
            <person name="Zheng Y."/>
            <person name="Yuan Z."/>
            <person name="Zhou Y."/>
            <person name="Liu J."/>
            <person name="Tang Z."/>
            <person name="Zhuo Y."/>
            <person name="Zhang Y."/>
            <person name="Yu L."/>
            <person name="Huang J."/>
            <person name="Yang P."/>
            <person name="Peng Q."/>
            <person name="Zhang J."/>
            <person name="Jiang W."/>
            <person name="Zhang Z."/>
            <person name="Lin K."/>
            <person name="Ro D.K."/>
            <person name="Chen X."/>
            <person name="Xiong X."/>
            <person name="Shang Y."/>
            <person name="Huang S."/>
            <person name="Zeng J."/>
        </authorList>
    </citation>
    <scope>NUCLEOTIDE SEQUENCE [LARGE SCALE GENOMIC DNA]</scope>
    <source>
        <strain evidence="4">cv. BLH2017</strain>
        <tissue evidence="3">Root</tissue>
    </source>
</reference>